<keyword evidence="2" id="KW-1185">Reference proteome</keyword>
<gene>
    <name evidence="1" type="ORF">FGO68_gene3179</name>
</gene>
<reference evidence="1" key="1">
    <citation type="submission" date="2019-06" db="EMBL/GenBank/DDBJ databases">
        <authorList>
            <person name="Zheng W."/>
        </authorList>
    </citation>
    <scope>NUCLEOTIDE SEQUENCE</scope>
    <source>
        <strain evidence="1">QDHG01</strain>
    </source>
</reference>
<organism evidence="1 2">
    <name type="scientific">Halteria grandinella</name>
    <dbReference type="NCBI Taxonomy" id="5974"/>
    <lineage>
        <taxon>Eukaryota</taxon>
        <taxon>Sar</taxon>
        <taxon>Alveolata</taxon>
        <taxon>Ciliophora</taxon>
        <taxon>Intramacronucleata</taxon>
        <taxon>Spirotrichea</taxon>
        <taxon>Stichotrichia</taxon>
        <taxon>Sporadotrichida</taxon>
        <taxon>Halteriidae</taxon>
        <taxon>Halteria</taxon>
    </lineage>
</organism>
<evidence type="ECO:0000313" key="1">
    <source>
        <dbReference type="EMBL" id="TNV80752.1"/>
    </source>
</evidence>
<dbReference type="AlphaFoldDB" id="A0A8J8NRT9"/>
<comment type="caution">
    <text evidence="1">The sequence shown here is derived from an EMBL/GenBank/DDBJ whole genome shotgun (WGS) entry which is preliminary data.</text>
</comment>
<sequence>MITLYYYPMLNMSQTPLQLPQALFPEVPAQPKSSLFHGTSLFPLATQKKTNPYLFQNIKAPQTQIVKRPCQFVKQVCSFDLSSVPKCEFEGFSLLFQEIEESQSPTIKCRVPINLLILISFYLRTNTQYRKFTVLSKRSRSAVMERWQKGNRPDPLRVVFSDNEEIRLSGISNLFRFSQDITLVLYSPTQKQKINQQLYEYIANPRDKGFKLAPQGELTLFNMENFFAQSITIIDYDIRYVKHDFNLNIEIGDDYLSMLFLVVQKEKQVLLLDYINRDYLRLANLFELIERSSKVKKLIFRNIQFSMADNIFDYIQREAAIPIPQRRGITSKTTLFIEKMQSGLSKMQRVLESITFSDCEVSAQGMLCIDQIYQTLGELVFQGCRFSAIIINRALQIPQKLPCLHSLKIIVKGNISDFNDQDAKMNMLKNDSDFSMGEWQIISIKYLMHLVPLHLNRPFSSLQSVDLSLVMPDDPIDLTGFLSQQSIIRDYSTEFTLEYIRKLMIVLNQMGKITFTTLHIARLLLKKQKGVSPVDFRSMIESGLSSTISSVKLRSLDVSAEQLIIMEYGVTDFKSTLKVIIHTDAGTYYIKYV</sequence>
<name>A0A8J8NRT9_HALGN</name>
<protein>
    <submittedName>
        <fullName evidence="1">Uncharacterized protein</fullName>
    </submittedName>
</protein>
<dbReference type="Proteomes" id="UP000785679">
    <property type="component" value="Unassembled WGS sequence"/>
</dbReference>
<evidence type="ECO:0000313" key="2">
    <source>
        <dbReference type="Proteomes" id="UP000785679"/>
    </source>
</evidence>
<accession>A0A8J8NRT9</accession>
<proteinExistence type="predicted"/>
<dbReference type="EMBL" id="RRYP01007076">
    <property type="protein sequence ID" value="TNV80752.1"/>
    <property type="molecule type" value="Genomic_DNA"/>
</dbReference>